<reference evidence="1 2" key="1">
    <citation type="submission" date="2021-06" db="EMBL/GenBank/DDBJ databases">
        <authorList>
            <person name="Palmer J.M."/>
        </authorList>
    </citation>
    <scope>NUCLEOTIDE SEQUENCE [LARGE SCALE GENOMIC DNA]</scope>
    <source>
        <strain evidence="2">if_2019</strain>
        <tissue evidence="1">Muscle</tissue>
    </source>
</reference>
<sequence>LEKNLPLVSLERSSSLFPLCCTPYHPLPVHPSTPAFGRNHCYTQSLPGCANLSLHRCTCFPCSQIQPRPPKTSLKFPDQTMFPAPHYRWLVPFPAVHCSISGHRVGYSLVTRPSEDTL</sequence>
<organism evidence="1 2">
    <name type="scientific">Ilyodon furcidens</name>
    <name type="common">goldbreast splitfin</name>
    <dbReference type="NCBI Taxonomy" id="33524"/>
    <lineage>
        <taxon>Eukaryota</taxon>
        <taxon>Metazoa</taxon>
        <taxon>Chordata</taxon>
        <taxon>Craniata</taxon>
        <taxon>Vertebrata</taxon>
        <taxon>Euteleostomi</taxon>
        <taxon>Actinopterygii</taxon>
        <taxon>Neopterygii</taxon>
        <taxon>Teleostei</taxon>
        <taxon>Neoteleostei</taxon>
        <taxon>Acanthomorphata</taxon>
        <taxon>Ovalentaria</taxon>
        <taxon>Atherinomorphae</taxon>
        <taxon>Cyprinodontiformes</taxon>
        <taxon>Goodeidae</taxon>
        <taxon>Ilyodon</taxon>
    </lineage>
</organism>
<evidence type="ECO:0000313" key="1">
    <source>
        <dbReference type="EMBL" id="MEQ2224449.1"/>
    </source>
</evidence>
<dbReference type="Proteomes" id="UP001482620">
    <property type="component" value="Unassembled WGS sequence"/>
</dbReference>
<accession>A0ABV0SV98</accession>
<proteinExistence type="predicted"/>
<feature type="non-terminal residue" evidence="1">
    <location>
        <position position="1"/>
    </location>
</feature>
<protein>
    <submittedName>
        <fullName evidence="1">Uncharacterized protein</fullName>
    </submittedName>
</protein>
<comment type="caution">
    <text evidence="1">The sequence shown here is derived from an EMBL/GenBank/DDBJ whole genome shotgun (WGS) entry which is preliminary data.</text>
</comment>
<evidence type="ECO:0000313" key="2">
    <source>
        <dbReference type="Proteomes" id="UP001482620"/>
    </source>
</evidence>
<keyword evidence="2" id="KW-1185">Reference proteome</keyword>
<gene>
    <name evidence="1" type="ORF">ILYODFUR_007553</name>
</gene>
<name>A0ABV0SV98_9TELE</name>
<dbReference type="EMBL" id="JAHRIQ010012073">
    <property type="protein sequence ID" value="MEQ2224449.1"/>
    <property type="molecule type" value="Genomic_DNA"/>
</dbReference>